<organism evidence="2 3">
    <name type="scientific">Kluyveromyces dobzhanskii CBS 2104</name>
    <dbReference type="NCBI Taxonomy" id="1427455"/>
    <lineage>
        <taxon>Eukaryota</taxon>
        <taxon>Fungi</taxon>
        <taxon>Dikarya</taxon>
        <taxon>Ascomycota</taxon>
        <taxon>Saccharomycotina</taxon>
        <taxon>Saccharomycetes</taxon>
        <taxon>Saccharomycetales</taxon>
        <taxon>Saccharomycetaceae</taxon>
        <taxon>Kluyveromyces</taxon>
    </lineage>
</organism>
<name>A0A0A8LAJ1_9SACH</name>
<evidence type="ECO:0000313" key="3">
    <source>
        <dbReference type="Proteomes" id="UP000031516"/>
    </source>
</evidence>
<feature type="compositionally biased region" description="Acidic residues" evidence="1">
    <location>
        <begin position="44"/>
        <end position="58"/>
    </location>
</feature>
<gene>
    <name evidence="2" type="ORF">KLDO_g3432</name>
</gene>
<accession>A0A0A8LAJ1</accession>
<evidence type="ECO:0000313" key="2">
    <source>
        <dbReference type="EMBL" id="CDO95185.1"/>
    </source>
</evidence>
<dbReference type="Proteomes" id="UP000031516">
    <property type="component" value="Unassembled WGS sequence"/>
</dbReference>
<feature type="region of interest" description="Disordered" evidence="1">
    <location>
        <begin position="75"/>
        <end position="116"/>
    </location>
</feature>
<proteinExistence type="predicted"/>
<dbReference type="AlphaFoldDB" id="A0A0A8LAJ1"/>
<feature type="region of interest" description="Disordered" evidence="1">
    <location>
        <begin position="38"/>
        <end position="60"/>
    </location>
</feature>
<keyword evidence="3" id="KW-1185">Reference proteome</keyword>
<protein>
    <submittedName>
        <fullName evidence="2">WGS project CCBQ000000000 data, contig 00006</fullName>
    </submittedName>
</protein>
<evidence type="ECO:0000256" key="1">
    <source>
        <dbReference type="SAM" id="MobiDB-lite"/>
    </source>
</evidence>
<comment type="caution">
    <text evidence="2">The sequence shown here is derived from an EMBL/GenBank/DDBJ whole genome shotgun (WGS) entry which is preliminary data.</text>
</comment>
<sequence length="126" mass="14392">MTDRISSLIITDFEEDSLTVIDSIHDDILLFLSTYADGNGSVEGETEVDDDSTTEYDSESLWSRSEASDFDFEFTQAPRERPPTRGDRTTHADINRNIDDLPTLPNFHRSEDIEPYSGNYWNLPHS</sequence>
<feature type="compositionally biased region" description="Basic and acidic residues" evidence="1">
    <location>
        <begin position="78"/>
        <end position="99"/>
    </location>
</feature>
<dbReference type="EMBL" id="CCBQ010000043">
    <property type="protein sequence ID" value="CDO95185.1"/>
    <property type="molecule type" value="Genomic_DNA"/>
</dbReference>
<reference evidence="2 3" key="1">
    <citation type="submission" date="2014-03" db="EMBL/GenBank/DDBJ databases">
        <title>The genome of Kluyveromyces dobzhanskii.</title>
        <authorList>
            <person name="Nystedt B."/>
            <person name="Astrom S."/>
        </authorList>
    </citation>
    <scope>NUCLEOTIDE SEQUENCE [LARGE SCALE GENOMIC DNA]</scope>
    <source>
        <strain evidence="2 3">CBS 2104</strain>
    </source>
</reference>